<feature type="transmembrane region" description="Helical" evidence="6">
    <location>
        <begin position="87"/>
        <end position="105"/>
    </location>
</feature>
<name>A0A6J4KYP6_9SPHI</name>
<dbReference type="InterPro" id="IPR004307">
    <property type="entry name" value="TspO_MBR"/>
</dbReference>
<dbReference type="PANTHER" id="PTHR33802">
    <property type="entry name" value="SI:CH211-161H7.5-RELATED"/>
    <property type="match status" value="1"/>
</dbReference>
<dbReference type="GO" id="GO:0016020">
    <property type="term" value="C:membrane"/>
    <property type="evidence" value="ECO:0007669"/>
    <property type="project" value="UniProtKB-SubCell"/>
</dbReference>
<feature type="transmembrane region" description="Helical" evidence="6">
    <location>
        <begin position="142"/>
        <end position="168"/>
    </location>
</feature>
<keyword evidence="3 6" id="KW-0812">Transmembrane</keyword>
<dbReference type="Pfam" id="PF03073">
    <property type="entry name" value="TspO_MBR"/>
    <property type="match status" value="1"/>
</dbReference>
<evidence type="ECO:0000256" key="3">
    <source>
        <dbReference type="ARBA" id="ARBA00022692"/>
    </source>
</evidence>
<sequence length="262" mass="28737">MEPNRQNLHPWRLVASAAVVLSIAFSYVSNGRIINGQNNADVSAKYPTLFTPAGYAFSIWGLIYLSLVAYAVYQLRPARRDKRIHDRLAVPLTATTLLSMVWLVLFNAEWLLLSVVVILGMLGTALVLLVRSREWVLSRRGAGWLSVPFSLYAGWLTVATIANASVYLSSTGWRGYPLNPTLWALVLLTVAVAVAVGVSWRLRDAVFPGVVAWASLAIWVARRPENEIVALAALAAALVLAAWTVFCALRLSRRDAYQTTAG</sequence>
<dbReference type="EMBL" id="CADCTQ010000558">
    <property type="protein sequence ID" value="CAA9317886.1"/>
    <property type="molecule type" value="Genomic_DNA"/>
</dbReference>
<evidence type="ECO:0000256" key="2">
    <source>
        <dbReference type="ARBA" id="ARBA00007524"/>
    </source>
</evidence>
<dbReference type="InterPro" id="IPR038330">
    <property type="entry name" value="TspO/MBR-related_sf"/>
</dbReference>
<reference evidence="7" key="1">
    <citation type="submission" date="2020-02" db="EMBL/GenBank/DDBJ databases">
        <authorList>
            <person name="Meier V. D."/>
        </authorList>
    </citation>
    <scope>NUCLEOTIDE SEQUENCE</scope>
    <source>
        <strain evidence="7">AVDCRST_MAG56</strain>
    </source>
</reference>
<evidence type="ECO:0000256" key="1">
    <source>
        <dbReference type="ARBA" id="ARBA00004141"/>
    </source>
</evidence>
<organism evidence="7">
    <name type="scientific">uncultured Cytophagales bacterium</name>
    <dbReference type="NCBI Taxonomy" id="158755"/>
    <lineage>
        <taxon>Bacteria</taxon>
        <taxon>Pseudomonadati</taxon>
        <taxon>Bacteroidota</taxon>
        <taxon>Sphingobacteriia</taxon>
        <taxon>Sphingobacteriales</taxon>
        <taxon>environmental samples</taxon>
    </lineage>
</organism>
<dbReference type="AlphaFoldDB" id="A0A6J4KYP6"/>
<keyword evidence="4 6" id="KW-1133">Transmembrane helix</keyword>
<feature type="transmembrane region" description="Helical" evidence="6">
    <location>
        <begin position="111"/>
        <end position="130"/>
    </location>
</feature>
<evidence type="ECO:0008006" key="8">
    <source>
        <dbReference type="Google" id="ProtNLM"/>
    </source>
</evidence>
<feature type="transmembrane region" description="Helical" evidence="6">
    <location>
        <begin position="228"/>
        <end position="249"/>
    </location>
</feature>
<comment type="similarity">
    <text evidence="2">Belongs to the TspO/BZRP family.</text>
</comment>
<evidence type="ECO:0000256" key="4">
    <source>
        <dbReference type="ARBA" id="ARBA00022989"/>
    </source>
</evidence>
<keyword evidence="5 6" id="KW-0472">Membrane</keyword>
<evidence type="ECO:0000256" key="5">
    <source>
        <dbReference type="ARBA" id="ARBA00023136"/>
    </source>
</evidence>
<dbReference type="Gene3D" id="1.20.1260.100">
    <property type="entry name" value="TspO/MBR protein"/>
    <property type="match status" value="1"/>
</dbReference>
<accession>A0A6J4KYP6</accession>
<protein>
    <recommendedName>
        <fullName evidence="8">Tryptophan-rich sensory protein</fullName>
    </recommendedName>
</protein>
<feature type="transmembrane region" description="Helical" evidence="6">
    <location>
        <begin position="55"/>
        <end position="75"/>
    </location>
</feature>
<comment type="subcellular location">
    <subcellularLocation>
        <location evidence="1">Membrane</location>
        <topology evidence="1">Multi-pass membrane protein</topology>
    </subcellularLocation>
</comment>
<feature type="transmembrane region" description="Helical" evidence="6">
    <location>
        <begin position="205"/>
        <end position="222"/>
    </location>
</feature>
<gene>
    <name evidence="7" type="ORF">AVDCRST_MAG56-6796</name>
</gene>
<feature type="transmembrane region" description="Helical" evidence="6">
    <location>
        <begin position="180"/>
        <end position="198"/>
    </location>
</feature>
<dbReference type="PANTHER" id="PTHR33802:SF1">
    <property type="entry name" value="XK-RELATED PROTEIN"/>
    <property type="match status" value="1"/>
</dbReference>
<evidence type="ECO:0000313" key="7">
    <source>
        <dbReference type="EMBL" id="CAA9317886.1"/>
    </source>
</evidence>
<proteinExistence type="inferred from homology"/>
<evidence type="ECO:0000256" key="6">
    <source>
        <dbReference type="SAM" id="Phobius"/>
    </source>
</evidence>